<dbReference type="InterPro" id="IPR037523">
    <property type="entry name" value="VOC_core"/>
</dbReference>
<dbReference type="InterPro" id="IPR052537">
    <property type="entry name" value="Extradiol_RC_dioxygenase"/>
</dbReference>
<dbReference type="Proteomes" id="UP000569951">
    <property type="component" value="Unassembled WGS sequence"/>
</dbReference>
<evidence type="ECO:0000259" key="1">
    <source>
        <dbReference type="PROSITE" id="PS51819"/>
    </source>
</evidence>
<dbReference type="EMBL" id="JACHHG010000002">
    <property type="protein sequence ID" value="MBB6097185.1"/>
    <property type="molecule type" value="Genomic_DNA"/>
</dbReference>
<comment type="caution">
    <text evidence="2">The sequence shown here is derived from an EMBL/GenBank/DDBJ whole genome shotgun (WGS) entry which is preliminary data.</text>
</comment>
<dbReference type="Gene3D" id="3.10.180.10">
    <property type="entry name" value="2,3-Dihydroxybiphenyl 1,2-Dioxygenase, domain 1"/>
    <property type="match status" value="2"/>
</dbReference>
<dbReference type="PANTHER" id="PTHR36110:SF2">
    <property type="entry name" value="RING-CLEAVING DIOXYGENASE MHQE-RELATED"/>
    <property type="match status" value="1"/>
</dbReference>
<dbReference type="InterPro" id="IPR003140">
    <property type="entry name" value="PLipase/COase/thioEstase"/>
</dbReference>
<accession>A0A841HZM2</accession>
<name>A0A841HZM2_9DEIO</name>
<gene>
    <name evidence="2" type="ORF">HNR42_000599</name>
</gene>
<proteinExistence type="predicted"/>
<dbReference type="PROSITE" id="PS51819">
    <property type="entry name" value="VOC"/>
    <property type="match status" value="1"/>
</dbReference>
<dbReference type="InterPro" id="IPR004360">
    <property type="entry name" value="Glyas_Fos-R_dOase_dom"/>
</dbReference>
<dbReference type="CDD" id="cd08347">
    <property type="entry name" value="PcpA_C_like"/>
    <property type="match status" value="1"/>
</dbReference>
<feature type="domain" description="VOC" evidence="1">
    <location>
        <begin position="93"/>
        <end position="216"/>
    </location>
</feature>
<dbReference type="AlphaFoldDB" id="A0A841HZM2"/>
<dbReference type="PANTHER" id="PTHR36110">
    <property type="entry name" value="RING-CLEAVING DIOXYGENASE MHQE-RELATED"/>
    <property type="match status" value="1"/>
</dbReference>
<evidence type="ECO:0000313" key="3">
    <source>
        <dbReference type="Proteomes" id="UP000569951"/>
    </source>
</evidence>
<dbReference type="Gene3D" id="3.40.50.1820">
    <property type="entry name" value="alpha/beta hydrolase"/>
    <property type="match status" value="1"/>
</dbReference>
<dbReference type="Pfam" id="PF00903">
    <property type="entry name" value="Glyoxalase"/>
    <property type="match status" value="1"/>
</dbReference>
<sequence length="497" mass="53963">MTFFPWPAAARGRRGNGEVVAAAYAIAPESLEYWRARLREQKLAFSETTRFGAPTLVLEDPDGLIIELVAEAGAAVPRFWPNSPIPEAQAPRGFHSVTLWVDRIDSVDHLLTASLGFTRAGEEPDAEGTRVRFRGASDGVGLYVDVIARPGRPRGEFGAGSVHHVALRTRDDSEQEEYRQHLARHGVQVTPVQDRQYFHSIYFRDTSGVLFEIATDAPGFPDDEPVEELGRHLKLPAWYEPQRAAIEARVPRIVNPEYGVTLGGGSAGSGQSAAKPLFSGNRFEGPHQGQTVYAAGRPLHEARVAMVLVHGRGGSAQDILSLSDSFNLSAFAYLAPQASGHTWYPHSFLMPTERNEPGLSSGLQMLRDILEELNRQGIPPENVILGGFSQGACLASEFVARNARRYGGLFAFSGGLIGPEGSPRDYPGSLEGTPVFIGCSDVDPHIPLARVEESAAVLERLGGQVDKRVYPGMPHTINDEEISAVRAMMQALAARSV</sequence>
<keyword evidence="3" id="KW-1185">Reference proteome</keyword>
<dbReference type="InterPro" id="IPR029068">
    <property type="entry name" value="Glyas_Bleomycin-R_OHBP_Dase"/>
</dbReference>
<reference evidence="2 3" key="1">
    <citation type="submission" date="2020-08" db="EMBL/GenBank/DDBJ databases">
        <title>Genomic Encyclopedia of Type Strains, Phase IV (KMG-IV): sequencing the most valuable type-strain genomes for metagenomic binning, comparative biology and taxonomic classification.</title>
        <authorList>
            <person name="Goeker M."/>
        </authorList>
    </citation>
    <scope>NUCLEOTIDE SEQUENCE [LARGE SCALE GENOMIC DNA]</scope>
    <source>
        <strain evidence="2 3">DSM 21458</strain>
    </source>
</reference>
<dbReference type="InterPro" id="IPR029058">
    <property type="entry name" value="AB_hydrolase_fold"/>
</dbReference>
<dbReference type="GO" id="GO:0016787">
    <property type="term" value="F:hydrolase activity"/>
    <property type="evidence" value="ECO:0007669"/>
    <property type="project" value="InterPro"/>
</dbReference>
<dbReference type="SUPFAM" id="SSF53474">
    <property type="entry name" value="alpha/beta-Hydrolases"/>
    <property type="match status" value="1"/>
</dbReference>
<dbReference type="RefSeq" id="WP_246350845.1">
    <property type="nucleotide sequence ID" value="NZ_JACHHG010000002.1"/>
</dbReference>
<dbReference type="SUPFAM" id="SSF54593">
    <property type="entry name" value="Glyoxalase/Bleomycin resistance protein/Dihydroxybiphenyl dioxygenase"/>
    <property type="match status" value="2"/>
</dbReference>
<protein>
    <submittedName>
        <fullName evidence="2">Glyoxalase family protein</fullName>
    </submittedName>
</protein>
<organism evidence="2 3">
    <name type="scientific">Deinobacterium chartae</name>
    <dbReference type="NCBI Taxonomy" id="521158"/>
    <lineage>
        <taxon>Bacteria</taxon>
        <taxon>Thermotogati</taxon>
        <taxon>Deinococcota</taxon>
        <taxon>Deinococci</taxon>
        <taxon>Deinococcales</taxon>
        <taxon>Deinococcaceae</taxon>
        <taxon>Deinobacterium</taxon>
    </lineage>
</organism>
<evidence type="ECO:0000313" key="2">
    <source>
        <dbReference type="EMBL" id="MBB6097185.1"/>
    </source>
</evidence>
<dbReference type="Pfam" id="PF02230">
    <property type="entry name" value="Abhydrolase_2"/>
    <property type="match status" value="1"/>
</dbReference>